<gene>
    <name evidence="2" type="ORF">CB5_LOCUS16116</name>
</gene>
<protein>
    <submittedName>
        <fullName evidence="2">Uncharacterized protein</fullName>
    </submittedName>
</protein>
<evidence type="ECO:0000313" key="2">
    <source>
        <dbReference type="EMBL" id="CAD1832905.1"/>
    </source>
</evidence>
<dbReference type="EMBL" id="LR862150">
    <property type="protein sequence ID" value="CAD1832905.1"/>
    <property type="molecule type" value="Genomic_DNA"/>
</dbReference>
<proteinExistence type="predicted"/>
<sequence length="165" mass="18798">MLGAHNMKPSDKNRRSLSRSVWDGTSGVPEKFKASGDLEFRELLATLVEVVRQRADVVQCQQEAAMRQEERIRGLQDIMDQLVITPVSARRVRPGVATEVFSSRSGNPTFSISVVEVERERALAALMTFKKLINPRRVKPLLVKITEAWREGWLDKVHTKRCWKG</sequence>
<organism evidence="2">
    <name type="scientific">Ananas comosus var. bracteatus</name>
    <name type="common">red pineapple</name>
    <dbReference type="NCBI Taxonomy" id="296719"/>
    <lineage>
        <taxon>Eukaryota</taxon>
        <taxon>Viridiplantae</taxon>
        <taxon>Streptophyta</taxon>
        <taxon>Embryophyta</taxon>
        <taxon>Tracheophyta</taxon>
        <taxon>Spermatophyta</taxon>
        <taxon>Magnoliopsida</taxon>
        <taxon>Liliopsida</taxon>
        <taxon>Poales</taxon>
        <taxon>Bromeliaceae</taxon>
        <taxon>Bromelioideae</taxon>
        <taxon>Ananas</taxon>
    </lineage>
</organism>
<reference evidence="2" key="1">
    <citation type="submission" date="2020-07" db="EMBL/GenBank/DDBJ databases">
        <authorList>
            <person name="Lin J."/>
        </authorList>
    </citation>
    <scope>NUCLEOTIDE SEQUENCE</scope>
</reference>
<accession>A0A6V7PQ24</accession>
<dbReference type="AlphaFoldDB" id="A0A6V7PQ24"/>
<feature type="region of interest" description="Disordered" evidence="1">
    <location>
        <begin position="1"/>
        <end position="23"/>
    </location>
</feature>
<name>A0A6V7PQ24_ANACO</name>
<evidence type="ECO:0000256" key="1">
    <source>
        <dbReference type="SAM" id="MobiDB-lite"/>
    </source>
</evidence>